<proteinExistence type="predicted"/>
<organism evidence="2 3">
    <name type="scientific">Rasamsonia emersonii (strain ATCC 16479 / CBS 393.64 / IMI 116815)</name>
    <dbReference type="NCBI Taxonomy" id="1408163"/>
    <lineage>
        <taxon>Eukaryota</taxon>
        <taxon>Fungi</taxon>
        <taxon>Dikarya</taxon>
        <taxon>Ascomycota</taxon>
        <taxon>Pezizomycotina</taxon>
        <taxon>Eurotiomycetes</taxon>
        <taxon>Eurotiomycetidae</taxon>
        <taxon>Eurotiales</taxon>
        <taxon>Trichocomaceae</taxon>
        <taxon>Rasamsonia</taxon>
    </lineage>
</organism>
<dbReference type="STRING" id="1408163.A0A0F4YY90"/>
<evidence type="ECO:0000256" key="1">
    <source>
        <dbReference type="SAM" id="MobiDB-lite"/>
    </source>
</evidence>
<dbReference type="Proteomes" id="UP000053958">
    <property type="component" value="Unassembled WGS sequence"/>
</dbReference>
<evidence type="ECO:0000313" key="2">
    <source>
        <dbReference type="EMBL" id="KKA22603.1"/>
    </source>
</evidence>
<keyword evidence="3" id="KW-1185">Reference proteome</keyword>
<sequence>MKTKTINPSAHPASIQILRPVFSSLTENNTTSVTTAASATATIEFDSSRSAQPFLEPDVLARMRNRNRQNRQSQGSTTTSTTTEAQGEAEAEAEDEETALRRREREAEYGIQCSAYVNENHS</sequence>
<evidence type="ECO:0000313" key="3">
    <source>
        <dbReference type="Proteomes" id="UP000053958"/>
    </source>
</evidence>
<feature type="compositionally biased region" description="Acidic residues" evidence="1">
    <location>
        <begin position="87"/>
        <end position="97"/>
    </location>
</feature>
<dbReference type="GeneID" id="25315744"/>
<dbReference type="AlphaFoldDB" id="A0A0F4YY90"/>
<name>A0A0F4YY90_RASE3</name>
<dbReference type="RefSeq" id="XP_013329215.1">
    <property type="nucleotide sequence ID" value="XM_013473761.1"/>
</dbReference>
<accession>A0A0F4YY90</accession>
<comment type="caution">
    <text evidence="2">The sequence shown here is derived from an EMBL/GenBank/DDBJ whole genome shotgun (WGS) entry which is preliminary data.</text>
</comment>
<feature type="compositionally biased region" description="Low complexity" evidence="1">
    <location>
        <begin position="70"/>
        <end position="86"/>
    </location>
</feature>
<feature type="compositionally biased region" description="Basic and acidic residues" evidence="1">
    <location>
        <begin position="98"/>
        <end position="108"/>
    </location>
</feature>
<protein>
    <submittedName>
        <fullName evidence="2">Uncharacterized protein</fullName>
    </submittedName>
</protein>
<feature type="region of interest" description="Disordered" evidence="1">
    <location>
        <begin position="63"/>
        <end position="122"/>
    </location>
</feature>
<reference evidence="2 3" key="1">
    <citation type="submission" date="2015-04" db="EMBL/GenBank/DDBJ databases">
        <authorList>
            <person name="Heijne W.H."/>
            <person name="Fedorova N.D."/>
            <person name="Nierman W.C."/>
            <person name="Vollebregt A.W."/>
            <person name="Zhao Z."/>
            <person name="Wu L."/>
            <person name="Kumar M."/>
            <person name="Stam H."/>
            <person name="van den Berg M.A."/>
            <person name="Pel H.J."/>
        </authorList>
    </citation>
    <scope>NUCLEOTIDE SEQUENCE [LARGE SCALE GENOMIC DNA]</scope>
    <source>
        <strain evidence="2 3">CBS 393.64</strain>
    </source>
</reference>
<gene>
    <name evidence="2" type="ORF">T310_3394</name>
</gene>
<dbReference type="EMBL" id="LASV01000135">
    <property type="protein sequence ID" value="KKA22603.1"/>
    <property type="molecule type" value="Genomic_DNA"/>
</dbReference>